<reference evidence="3" key="1">
    <citation type="journal article" date="2019" name="Int. J. Syst. Evol. Microbiol.">
        <title>The Global Catalogue of Microorganisms (GCM) 10K type strain sequencing project: providing services to taxonomists for standard genome sequencing and annotation.</title>
        <authorList>
            <consortium name="The Broad Institute Genomics Platform"/>
            <consortium name="The Broad Institute Genome Sequencing Center for Infectious Disease"/>
            <person name="Wu L."/>
            <person name="Ma J."/>
        </authorList>
    </citation>
    <scope>NUCLEOTIDE SEQUENCE [LARGE SCALE GENOMIC DNA]</scope>
    <source>
        <strain evidence="3">JCM 31486</strain>
    </source>
</reference>
<evidence type="ECO:0000313" key="2">
    <source>
        <dbReference type="EMBL" id="MFD1048617.1"/>
    </source>
</evidence>
<dbReference type="PANTHER" id="PTHR40047">
    <property type="entry name" value="UPF0703 PROTEIN YCGQ"/>
    <property type="match status" value="1"/>
</dbReference>
<comment type="caution">
    <text evidence="2">The sequence shown here is derived from an EMBL/GenBank/DDBJ whole genome shotgun (WGS) entry which is preliminary data.</text>
</comment>
<dbReference type="Pfam" id="PF21537">
    <property type="entry name" value="DUF1980_C"/>
    <property type="match status" value="1"/>
</dbReference>
<accession>A0ABW3MDI1</accession>
<evidence type="ECO:0000313" key="3">
    <source>
        <dbReference type="Proteomes" id="UP001597045"/>
    </source>
</evidence>
<proteinExistence type="predicted"/>
<dbReference type="InterPro" id="IPR052955">
    <property type="entry name" value="UPF0703_membrane_permease"/>
</dbReference>
<gene>
    <name evidence="2" type="ORF">ACFQ1S_25335</name>
</gene>
<organism evidence="2 3">
    <name type="scientific">Kibdelosporangium lantanae</name>
    <dbReference type="NCBI Taxonomy" id="1497396"/>
    <lineage>
        <taxon>Bacteria</taxon>
        <taxon>Bacillati</taxon>
        <taxon>Actinomycetota</taxon>
        <taxon>Actinomycetes</taxon>
        <taxon>Pseudonocardiales</taxon>
        <taxon>Pseudonocardiaceae</taxon>
        <taxon>Kibdelosporangium</taxon>
    </lineage>
</organism>
<protein>
    <submittedName>
        <fullName evidence="2">TIGR03943 family putative permease subunit</fullName>
    </submittedName>
</protein>
<dbReference type="NCBIfam" id="TIGR03943">
    <property type="entry name" value="TIGR03943 family putative permease subunit"/>
    <property type="match status" value="1"/>
</dbReference>
<evidence type="ECO:0000259" key="1">
    <source>
        <dbReference type="Pfam" id="PF21537"/>
    </source>
</evidence>
<dbReference type="Proteomes" id="UP001597045">
    <property type="component" value="Unassembled WGS sequence"/>
</dbReference>
<sequence length="134" mass="14659">STRTPPPTSSEAFGFAPLPPGDLIDVSMRDFVERTAWDKSGSLDNRTVRLTGFVVHKDADTYVARMTISCCAADAYPVKVKLVGPGIESLASDSWIQATVNYQPGTSTKETRYIPTVTVKDLNPTAEPQDPYEY</sequence>
<dbReference type="PANTHER" id="PTHR40047:SF1">
    <property type="entry name" value="UPF0703 PROTEIN YCGQ"/>
    <property type="match status" value="1"/>
</dbReference>
<feature type="non-terminal residue" evidence="2">
    <location>
        <position position="1"/>
    </location>
</feature>
<dbReference type="InterPro" id="IPR015402">
    <property type="entry name" value="DUF1980"/>
</dbReference>
<dbReference type="EMBL" id="JBHTIS010001701">
    <property type="protein sequence ID" value="MFD1048617.1"/>
    <property type="molecule type" value="Genomic_DNA"/>
</dbReference>
<name>A0ABW3MDI1_9PSEU</name>
<keyword evidence="3" id="KW-1185">Reference proteome</keyword>
<dbReference type="InterPro" id="IPR048447">
    <property type="entry name" value="DUF1980_C"/>
</dbReference>
<feature type="domain" description="DUF1980" evidence="1">
    <location>
        <begin position="43"/>
        <end position="134"/>
    </location>
</feature>